<feature type="chain" id="PRO_5046732056" description="Carboxylic ester hydrolase" evidence="7">
    <location>
        <begin position="39"/>
        <end position="601"/>
    </location>
</feature>
<keyword evidence="4" id="KW-1015">Disulfide bond</keyword>
<dbReference type="Proteomes" id="UP001652740">
    <property type="component" value="Unplaced"/>
</dbReference>
<dbReference type="EC" id="3.1.1.-" evidence="6"/>
<dbReference type="InterPro" id="IPR019826">
    <property type="entry name" value="Carboxylesterase_B_AS"/>
</dbReference>
<gene>
    <name evidence="10" type="primary">LOC113519894</name>
</gene>
<keyword evidence="9" id="KW-1185">Reference proteome</keyword>
<keyword evidence="7" id="KW-0732">Signal</keyword>
<keyword evidence="3 6" id="KW-0378">Hydrolase</keyword>
<evidence type="ECO:0000256" key="3">
    <source>
        <dbReference type="ARBA" id="ARBA00022801"/>
    </source>
</evidence>
<protein>
    <recommendedName>
        <fullName evidence="6">Carboxylic ester hydrolase</fullName>
        <ecNumber evidence="6">3.1.1.-</ecNumber>
    </recommendedName>
</protein>
<feature type="signal peptide" evidence="7">
    <location>
        <begin position="1"/>
        <end position="38"/>
    </location>
</feature>
<comment type="similarity">
    <text evidence="1 6">Belongs to the type-B carboxylesterase/lipase family.</text>
</comment>
<evidence type="ECO:0000256" key="1">
    <source>
        <dbReference type="ARBA" id="ARBA00005964"/>
    </source>
</evidence>
<evidence type="ECO:0000256" key="5">
    <source>
        <dbReference type="ARBA" id="ARBA00023180"/>
    </source>
</evidence>
<dbReference type="InterPro" id="IPR029058">
    <property type="entry name" value="AB_hydrolase_fold"/>
</dbReference>
<keyword evidence="5" id="KW-0325">Glycoprotein</keyword>
<proteinExistence type="inferred from homology"/>
<dbReference type="SUPFAM" id="SSF53474">
    <property type="entry name" value="alpha/beta-Hydrolases"/>
    <property type="match status" value="1"/>
</dbReference>
<dbReference type="InterPro" id="IPR002018">
    <property type="entry name" value="CarbesteraseB"/>
</dbReference>
<evidence type="ECO:0000256" key="6">
    <source>
        <dbReference type="RuleBase" id="RU361235"/>
    </source>
</evidence>
<keyword evidence="2" id="KW-0719">Serine esterase</keyword>
<dbReference type="RefSeq" id="XP_052756607.1">
    <property type="nucleotide sequence ID" value="XM_052900647.1"/>
</dbReference>
<sequence>MYIRCPTVLRGQSRRVRRISDMCLIVTLAVLAFANAHARPDVPECSVRACTEAGWVCGSRRLGENGLEYASFRGVPYAKQPLGELRFKELQPVERWRGLYDATEEGPICPQRDVLYGRIMQPRAMSEECIHANIHVPLENLPDYHDRVIGLEPPYQSGLDSEENAPSGLPVVVFIHGGGFAFGSGDSDLHGPEYLISKRVIVITFNYRLNVFGFLSLNTTSVPGNNGLRDMVTLLRWVRRNARAFGGDPNDVTLAGQSAGAASAHLLSMSDAAEGLFKRIWIMSGTGPTNFFTTTPAYAQFVASTLLTVLGINSTDPEDIHRQLVNIPLEKIVDANGYMLDLLGLTTFVPVVESPLPGITRIVADDPEVLVSKGRGKDIPIVIGFTDAECETFRSRFEAVDIISQINTHPMLVVPAQLIYTMQSNDVQRISNAIHDRYFNGTVNMDDFVRLCSDSNFVYPAIKLATTRASIGGAPVFLYQFSYHNDHSVIKEGLGISFKGVGHIEDLTYIFRSNSILGRESYISKDYQEPMKEWLTAFFTNFVYTSQPTNSVYEEDNVWPALREGELKYQNIGTPGLYYYENASDKLRDMKNFFDSLVNSK</sequence>
<dbReference type="PANTHER" id="PTHR11559">
    <property type="entry name" value="CARBOXYLESTERASE"/>
    <property type="match status" value="1"/>
</dbReference>
<evidence type="ECO:0000256" key="7">
    <source>
        <dbReference type="SAM" id="SignalP"/>
    </source>
</evidence>
<evidence type="ECO:0000256" key="4">
    <source>
        <dbReference type="ARBA" id="ARBA00023157"/>
    </source>
</evidence>
<dbReference type="Pfam" id="PF00135">
    <property type="entry name" value="COesterase"/>
    <property type="match status" value="1"/>
</dbReference>
<feature type="domain" description="Carboxylesterase type B" evidence="8">
    <location>
        <begin position="51"/>
        <end position="576"/>
    </location>
</feature>
<evidence type="ECO:0000259" key="8">
    <source>
        <dbReference type="Pfam" id="PF00135"/>
    </source>
</evidence>
<accession>A0ABM3MZ31</accession>
<dbReference type="PROSITE" id="PS00122">
    <property type="entry name" value="CARBOXYLESTERASE_B_1"/>
    <property type="match status" value="1"/>
</dbReference>
<organism evidence="9 10">
    <name type="scientific">Galleria mellonella</name>
    <name type="common">Greater wax moth</name>
    <dbReference type="NCBI Taxonomy" id="7137"/>
    <lineage>
        <taxon>Eukaryota</taxon>
        <taxon>Metazoa</taxon>
        <taxon>Ecdysozoa</taxon>
        <taxon>Arthropoda</taxon>
        <taxon>Hexapoda</taxon>
        <taxon>Insecta</taxon>
        <taxon>Pterygota</taxon>
        <taxon>Neoptera</taxon>
        <taxon>Endopterygota</taxon>
        <taxon>Lepidoptera</taxon>
        <taxon>Glossata</taxon>
        <taxon>Ditrysia</taxon>
        <taxon>Pyraloidea</taxon>
        <taxon>Pyralidae</taxon>
        <taxon>Galleriinae</taxon>
        <taxon>Galleria</taxon>
    </lineage>
</organism>
<evidence type="ECO:0000313" key="10">
    <source>
        <dbReference type="RefSeq" id="XP_052756607.1"/>
    </source>
</evidence>
<name>A0ABM3MZ31_GALME</name>
<dbReference type="InterPro" id="IPR050309">
    <property type="entry name" value="Type-B_Carboxylest/Lipase"/>
</dbReference>
<reference evidence="10" key="1">
    <citation type="submission" date="2025-08" db="UniProtKB">
        <authorList>
            <consortium name="RefSeq"/>
        </authorList>
    </citation>
    <scope>IDENTIFICATION</scope>
    <source>
        <tissue evidence="10">Whole larvae</tissue>
    </source>
</reference>
<evidence type="ECO:0000313" key="9">
    <source>
        <dbReference type="Proteomes" id="UP001652740"/>
    </source>
</evidence>
<dbReference type="Gene3D" id="3.40.50.1820">
    <property type="entry name" value="alpha/beta hydrolase"/>
    <property type="match status" value="1"/>
</dbReference>
<dbReference type="GeneID" id="113519894"/>
<evidence type="ECO:0000256" key="2">
    <source>
        <dbReference type="ARBA" id="ARBA00022487"/>
    </source>
</evidence>